<dbReference type="EMBL" id="SEOQ01000102">
    <property type="protein sequence ID" value="TFY70417.1"/>
    <property type="molecule type" value="Genomic_DNA"/>
</dbReference>
<gene>
    <name evidence="1" type="ORF">EVG20_g2586</name>
</gene>
<evidence type="ECO:0000313" key="1">
    <source>
        <dbReference type="EMBL" id="TFY70417.1"/>
    </source>
</evidence>
<accession>A0A4Y9Z8R6</accession>
<organism evidence="1 2">
    <name type="scientific">Dentipellis fragilis</name>
    <dbReference type="NCBI Taxonomy" id="205917"/>
    <lineage>
        <taxon>Eukaryota</taxon>
        <taxon>Fungi</taxon>
        <taxon>Dikarya</taxon>
        <taxon>Basidiomycota</taxon>
        <taxon>Agaricomycotina</taxon>
        <taxon>Agaricomycetes</taxon>
        <taxon>Russulales</taxon>
        <taxon>Hericiaceae</taxon>
        <taxon>Dentipellis</taxon>
    </lineage>
</organism>
<evidence type="ECO:0000313" key="2">
    <source>
        <dbReference type="Proteomes" id="UP000298327"/>
    </source>
</evidence>
<sequence>MNSTRRYSIADILNEACRMAFKRLEDVCGGLGEAAAEFLRCTLSGFATLSRWLSSSFKTHRILLFFTRAMRLSRRSHRMQEQALTSGASLTAVESLPKYRRSPEAYSSPSTRAAYDNRYAPEQPTLIRAYIPDDGARITSR</sequence>
<protein>
    <submittedName>
        <fullName evidence="1">Uncharacterized protein</fullName>
    </submittedName>
</protein>
<name>A0A4Y9Z8R6_9AGAM</name>
<comment type="caution">
    <text evidence="1">The sequence shown here is derived from an EMBL/GenBank/DDBJ whole genome shotgun (WGS) entry which is preliminary data.</text>
</comment>
<reference evidence="1 2" key="1">
    <citation type="submission" date="2019-02" db="EMBL/GenBank/DDBJ databases">
        <title>Genome sequencing of the rare red list fungi Dentipellis fragilis.</title>
        <authorList>
            <person name="Buettner E."/>
            <person name="Kellner H."/>
        </authorList>
    </citation>
    <scope>NUCLEOTIDE SEQUENCE [LARGE SCALE GENOMIC DNA]</scope>
    <source>
        <strain evidence="1 2">DSM 105465</strain>
    </source>
</reference>
<proteinExistence type="predicted"/>
<dbReference type="AlphaFoldDB" id="A0A4Y9Z8R6"/>
<dbReference type="Proteomes" id="UP000298327">
    <property type="component" value="Unassembled WGS sequence"/>
</dbReference>
<keyword evidence="2" id="KW-1185">Reference proteome</keyword>